<dbReference type="EMBL" id="FNEG01000009">
    <property type="protein sequence ID" value="SDJ81135.1"/>
    <property type="molecule type" value="Genomic_DNA"/>
</dbReference>
<dbReference type="OrthoDB" id="7065421at2"/>
<evidence type="ECO:0000313" key="2">
    <source>
        <dbReference type="EMBL" id="SQB43608.1"/>
    </source>
</evidence>
<dbReference type="STRING" id="445960.SAMN05421542_4450"/>
<reference evidence="1 3" key="1">
    <citation type="submission" date="2016-10" db="EMBL/GenBank/DDBJ databases">
        <authorList>
            <person name="Varghese N."/>
            <person name="Submissions S."/>
        </authorList>
    </citation>
    <scope>NUCLEOTIDE SEQUENCE [LARGE SCALE GENOMIC DNA]</scope>
    <source>
        <strain evidence="1 3">DSM 19299</strain>
    </source>
</reference>
<accession>A0A2X2WS55</accession>
<evidence type="ECO:0000313" key="3">
    <source>
        <dbReference type="Proteomes" id="UP000199426"/>
    </source>
</evidence>
<dbReference type="PROSITE" id="PS51257">
    <property type="entry name" value="PROKAR_LIPOPROTEIN"/>
    <property type="match status" value="1"/>
</dbReference>
<organism evidence="2 4">
    <name type="scientific">Chryseobacterium jejuense</name>
    <dbReference type="NCBI Taxonomy" id="445960"/>
    <lineage>
        <taxon>Bacteria</taxon>
        <taxon>Pseudomonadati</taxon>
        <taxon>Bacteroidota</taxon>
        <taxon>Flavobacteriia</taxon>
        <taxon>Flavobacteriales</taxon>
        <taxon>Weeksellaceae</taxon>
        <taxon>Chryseobacterium group</taxon>
        <taxon>Chryseobacterium</taxon>
    </lineage>
</organism>
<dbReference type="Proteomes" id="UP000251670">
    <property type="component" value="Unassembled WGS sequence"/>
</dbReference>
<evidence type="ECO:0008006" key="5">
    <source>
        <dbReference type="Google" id="ProtNLM"/>
    </source>
</evidence>
<evidence type="ECO:0000313" key="1">
    <source>
        <dbReference type="EMBL" id="SDJ81135.1"/>
    </source>
</evidence>
<keyword evidence="3" id="KW-1185">Reference proteome</keyword>
<protein>
    <recommendedName>
        <fullName evidence="5">Lipoprotein</fullName>
    </recommendedName>
</protein>
<dbReference type="Proteomes" id="UP000199426">
    <property type="component" value="Unassembled WGS sequence"/>
</dbReference>
<reference evidence="2 4" key="2">
    <citation type="submission" date="2018-06" db="EMBL/GenBank/DDBJ databases">
        <authorList>
            <consortium name="Pathogen Informatics"/>
            <person name="Doyle S."/>
        </authorList>
    </citation>
    <scope>NUCLEOTIDE SEQUENCE [LARGE SCALE GENOMIC DNA]</scope>
    <source>
        <strain evidence="2 4">NCTC13492</strain>
    </source>
</reference>
<dbReference type="EMBL" id="UAWB01000004">
    <property type="protein sequence ID" value="SQB43608.1"/>
    <property type="molecule type" value="Genomic_DNA"/>
</dbReference>
<sequence>MKNIIITQLLLITLFSCKKDNHKAIVQPTENIGAPAQNNPTKSIEAPNHWKGHYHFEASNRDEIKTSYDIMIKSLNDISIQINDGGDKESYSHIRAEKLNDDKIKIIFNPSLEDEMGIIYIEKSDNTYLISGYPIYFINPGNNEMPLIKEK</sequence>
<dbReference type="AlphaFoldDB" id="A0A2X2WS55"/>
<gene>
    <name evidence="2" type="ORF">NCTC13492_02347</name>
    <name evidence="1" type="ORF">SAMN05421542_4450</name>
</gene>
<proteinExistence type="predicted"/>
<name>A0A2X2WS55_CHRJE</name>
<evidence type="ECO:0000313" key="4">
    <source>
        <dbReference type="Proteomes" id="UP000251670"/>
    </source>
</evidence>
<dbReference type="RefSeq" id="WP_089739388.1">
    <property type="nucleotide sequence ID" value="NZ_FNEG01000009.1"/>
</dbReference>